<dbReference type="Proteomes" id="UP001303946">
    <property type="component" value="Chromosome"/>
</dbReference>
<evidence type="ECO:0000313" key="1">
    <source>
        <dbReference type="EMBL" id="WOB06554.1"/>
    </source>
</evidence>
<organism evidence="1 2">
    <name type="scientific">Piscinibacter gummiphilus</name>
    <dbReference type="NCBI Taxonomy" id="946333"/>
    <lineage>
        <taxon>Bacteria</taxon>
        <taxon>Pseudomonadati</taxon>
        <taxon>Pseudomonadota</taxon>
        <taxon>Betaproteobacteria</taxon>
        <taxon>Burkholderiales</taxon>
        <taxon>Sphaerotilaceae</taxon>
        <taxon>Piscinibacter</taxon>
    </lineage>
</organism>
<name>A0ABZ0CVK9_9BURK</name>
<evidence type="ECO:0000313" key="2">
    <source>
        <dbReference type="Proteomes" id="UP001303946"/>
    </source>
</evidence>
<protein>
    <submittedName>
        <fullName evidence="1">Uncharacterized protein</fullName>
    </submittedName>
</protein>
<proteinExistence type="predicted"/>
<dbReference type="RefSeq" id="WP_316699052.1">
    <property type="nucleotide sequence ID" value="NZ_CP136336.1"/>
</dbReference>
<dbReference type="EMBL" id="CP136336">
    <property type="protein sequence ID" value="WOB06554.1"/>
    <property type="molecule type" value="Genomic_DNA"/>
</dbReference>
<gene>
    <name evidence="1" type="ORF">RXV79_16670</name>
</gene>
<reference evidence="1 2" key="1">
    <citation type="submission" date="2023-10" db="EMBL/GenBank/DDBJ databases">
        <title>Bacteria for the degradation of biodegradable plastic PBAT(Polybutylene adipate terephthalate).</title>
        <authorList>
            <person name="Weon H.-Y."/>
            <person name="Yeon J."/>
        </authorList>
    </citation>
    <scope>NUCLEOTIDE SEQUENCE [LARGE SCALE GENOMIC DNA]</scope>
    <source>
        <strain evidence="1 2">SBD 7-3</strain>
    </source>
</reference>
<sequence length="121" mass="13474">MFAQQIHSMQFKSLDDMLSAVFPGIQFPPREGSGDERFIPAIGEAFYITSLEVEHPYEHLPHRLHARDDMMLVASPIQGGAEVAINNLLRIDSFRFTPMGAEVAARLGIERQVAVAQQPKA</sequence>
<accession>A0ABZ0CVK9</accession>
<keyword evidence="2" id="KW-1185">Reference proteome</keyword>